<accession>A0A9D1E2V3</accession>
<comment type="caution">
    <text evidence="1">The sequence shown here is derived from an EMBL/GenBank/DDBJ whole genome shotgun (WGS) entry which is preliminary data.</text>
</comment>
<organism evidence="1 2">
    <name type="scientific">Candidatus Fimimonas gallinarum</name>
    <dbReference type="NCBI Taxonomy" id="2840821"/>
    <lineage>
        <taxon>Bacteria</taxon>
        <taxon>Pseudomonadati</taxon>
        <taxon>Myxococcota</taxon>
        <taxon>Myxococcia</taxon>
        <taxon>Myxococcales</taxon>
        <taxon>Cystobacterineae</taxon>
        <taxon>Myxococcaceae</taxon>
        <taxon>Myxococcaceae incertae sedis</taxon>
        <taxon>Candidatus Fimimonas</taxon>
    </lineage>
</organism>
<reference evidence="1" key="2">
    <citation type="journal article" date="2021" name="PeerJ">
        <title>Extensive microbial diversity within the chicken gut microbiome revealed by metagenomics and culture.</title>
        <authorList>
            <person name="Gilroy R."/>
            <person name="Ravi A."/>
            <person name="Getino M."/>
            <person name="Pursley I."/>
            <person name="Horton D.L."/>
            <person name="Alikhan N.F."/>
            <person name="Baker D."/>
            <person name="Gharbi K."/>
            <person name="Hall N."/>
            <person name="Watson M."/>
            <person name="Adriaenssens E.M."/>
            <person name="Foster-Nyarko E."/>
            <person name="Jarju S."/>
            <person name="Secka A."/>
            <person name="Antonio M."/>
            <person name="Oren A."/>
            <person name="Chaudhuri R.R."/>
            <person name="La Ragione R."/>
            <person name="Hildebrand F."/>
            <person name="Pallen M.J."/>
        </authorList>
    </citation>
    <scope>NUCLEOTIDE SEQUENCE</scope>
    <source>
        <strain evidence="1">CHK121-14286</strain>
    </source>
</reference>
<name>A0A9D1E2V3_9BACT</name>
<protein>
    <submittedName>
        <fullName evidence="1">Twitching motility protein PilT</fullName>
    </submittedName>
</protein>
<dbReference type="Gene3D" id="3.40.50.300">
    <property type="entry name" value="P-loop containing nucleotide triphosphate hydrolases"/>
    <property type="match status" value="1"/>
</dbReference>
<proteinExistence type="predicted"/>
<dbReference type="Proteomes" id="UP000824200">
    <property type="component" value="Unassembled WGS sequence"/>
</dbReference>
<gene>
    <name evidence="1" type="ORF">IAC95_01235</name>
</gene>
<dbReference type="AlphaFoldDB" id="A0A9D1E2V3"/>
<dbReference type="InterPro" id="IPR027417">
    <property type="entry name" value="P-loop_NTPase"/>
</dbReference>
<dbReference type="EMBL" id="DVHL01000011">
    <property type="protein sequence ID" value="HIR65503.1"/>
    <property type="molecule type" value="Genomic_DNA"/>
</dbReference>
<sequence>MIQVIYGEKGTGKTKQIVDLANRTAQTAKGVVVYLDRSNNRIHDLARNIRLVDASHYGLNSQKDIVSFIKGMLAANFDIEKVFIDGITRLLDCNVSELGVLYDGLEQIGKEFDVQFVITASSSKENLPPFIAKHVK</sequence>
<evidence type="ECO:0000313" key="1">
    <source>
        <dbReference type="EMBL" id="HIR65503.1"/>
    </source>
</evidence>
<reference evidence="1" key="1">
    <citation type="submission" date="2020-10" db="EMBL/GenBank/DDBJ databases">
        <authorList>
            <person name="Gilroy R."/>
        </authorList>
    </citation>
    <scope>NUCLEOTIDE SEQUENCE</scope>
    <source>
        <strain evidence="1">CHK121-14286</strain>
    </source>
</reference>
<evidence type="ECO:0000313" key="2">
    <source>
        <dbReference type="Proteomes" id="UP000824200"/>
    </source>
</evidence>
<dbReference type="SUPFAM" id="SSF52540">
    <property type="entry name" value="P-loop containing nucleoside triphosphate hydrolases"/>
    <property type="match status" value="1"/>
</dbReference>